<keyword evidence="1" id="KW-0472">Membrane</keyword>
<dbReference type="GO" id="GO:0010468">
    <property type="term" value="P:regulation of gene expression"/>
    <property type="evidence" value="ECO:0007669"/>
    <property type="project" value="InterPro"/>
</dbReference>
<comment type="caution">
    <text evidence="2">The sequence shown here is derived from an EMBL/GenBank/DDBJ whole genome shotgun (WGS) entry which is preliminary data.</text>
</comment>
<feature type="transmembrane region" description="Helical" evidence="1">
    <location>
        <begin position="145"/>
        <end position="165"/>
    </location>
</feature>
<dbReference type="NCBIfam" id="TIGR03082">
    <property type="entry name" value="Gneg_AbrB_dup"/>
    <property type="match status" value="1"/>
</dbReference>
<sequence length="166" mass="17101">MNTGFLLLIVCGAAGGWLFDVLRIPGGSMLGAVLGSMAAKLSGLSDMPTPHNFQLIAQIGIGIIVGNMLTSSILLEIKSMLPLMTVTTGLLLAAGFVGSWLVYRATGMDIPSAILATSPGGLNAVVGLAADMGNSAPAVMAFQMVRLYTVVLLSPLISWALRAVLK</sequence>
<dbReference type="Pfam" id="PF05145">
    <property type="entry name" value="AbrB"/>
    <property type="match status" value="1"/>
</dbReference>
<evidence type="ECO:0000313" key="2">
    <source>
        <dbReference type="EMBL" id="HJA08514.1"/>
    </source>
</evidence>
<dbReference type="EMBL" id="DXAN01000016">
    <property type="protein sequence ID" value="HJA08514.1"/>
    <property type="molecule type" value="Genomic_DNA"/>
</dbReference>
<protein>
    <submittedName>
        <fullName evidence="2">AbrB family transcriptional regulator</fullName>
    </submittedName>
</protein>
<gene>
    <name evidence="2" type="ORF">H9962_04925</name>
</gene>
<name>A0A9D2HDH7_9BACT</name>
<accession>A0A9D2HDH7</accession>
<dbReference type="PANTHER" id="PTHR38457">
    <property type="entry name" value="REGULATOR ABRB-RELATED"/>
    <property type="match status" value="1"/>
</dbReference>
<dbReference type="GO" id="GO:0016020">
    <property type="term" value="C:membrane"/>
    <property type="evidence" value="ECO:0007669"/>
    <property type="project" value="InterPro"/>
</dbReference>
<evidence type="ECO:0000256" key="1">
    <source>
        <dbReference type="SAM" id="Phobius"/>
    </source>
</evidence>
<keyword evidence="1" id="KW-1133">Transmembrane helix</keyword>
<feature type="transmembrane region" description="Helical" evidence="1">
    <location>
        <begin position="81"/>
        <end position="103"/>
    </location>
</feature>
<reference evidence="2" key="2">
    <citation type="submission" date="2021-04" db="EMBL/GenBank/DDBJ databases">
        <authorList>
            <person name="Gilroy R."/>
        </authorList>
    </citation>
    <scope>NUCLEOTIDE SEQUENCE</scope>
    <source>
        <strain evidence="2">CHK186-16707</strain>
    </source>
</reference>
<dbReference type="AlphaFoldDB" id="A0A9D2HDH7"/>
<evidence type="ECO:0000313" key="3">
    <source>
        <dbReference type="Proteomes" id="UP000824225"/>
    </source>
</evidence>
<dbReference type="PANTHER" id="PTHR38457:SF1">
    <property type="entry name" value="REGULATOR ABRB-RELATED"/>
    <property type="match status" value="1"/>
</dbReference>
<dbReference type="Proteomes" id="UP000824225">
    <property type="component" value="Unassembled WGS sequence"/>
</dbReference>
<organism evidence="2 3">
    <name type="scientific">Candidatus Mailhella merdigallinarum</name>
    <dbReference type="NCBI Taxonomy" id="2838658"/>
    <lineage>
        <taxon>Bacteria</taxon>
        <taxon>Pseudomonadati</taxon>
        <taxon>Thermodesulfobacteriota</taxon>
        <taxon>Desulfovibrionia</taxon>
        <taxon>Desulfovibrionales</taxon>
        <taxon>Desulfovibrionaceae</taxon>
        <taxon>Mailhella</taxon>
    </lineage>
</organism>
<feature type="transmembrane region" description="Helical" evidence="1">
    <location>
        <begin position="55"/>
        <end position="75"/>
    </location>
</feature>
<keyword evidence="1" id="KW-0812">Transmembrane</keyword>
<dbReference type="InterPro" id="IPR017516">
    <property type="entry name" value="AbrB_dup"/>
</dbReference>
<proteinExistence type="predicted"/>
<reference evidence="2" key="1">
    <citation type="journal article" date="2021" name="PeerJ">
        <title>Extensive microbial diversity within the chicken gut microbiome revealed by metagenomics and culture.</title>
        <authorList>
            <person name="Gilroy R."/>
            <person name="Ravi A."/>
            <person name="Getino M."/>
            <person name="Pursley I."/>
            <person name="Horton D.L."/>
            <person name="Alikhan N.F."/>
            <person name="Baker D."/>
            <person name="Gharbi K."/>
            <person name="Hall N."/>
            <person name="Watson M."/>
            <person name="Adriaenssens E.M."/>
            <person name="Foster-Nyarko E."/>
            <person name="Jarju S."/>
            <person name="Secka A."/>
            <person name="Antonio M."/>
            <person name="Oren A."/>
            <person name="Chaudhuri R.R."/>
            <person name="La Ragione R."/>
            <person name="Hildebrand F."/>
            <person name="Pallen M.J."/>
        </authorList>
    </citation>
    <scope>NUCLEOTIDE SEQUENCE</scope>
    <source>
        <strain evidence="2">CHK186-16707</strain>
    </source>
</reference>
<dbReference type="InterPro" id="IPR007820">
    <property type="entry name" value="AbrB_fam"/>
</dbReference>